<accession>A0A1U7VAN0</accession>
<evidence type="ECO:0000313" key="1">
    <source>
        <dbReference type="Proteomes" id="UP000189701"/>
    </source>
</evidence>
<reference evidence="1" key="1">
    <citation type="journal article" date="2013" name="Genome Biol.">
        <title>Reference genomes and transcriptomes of Nicotiana sylvestris and Nicotiana tomentosiformis.</title>
        <authorList>
            <person name="Sierro N."/>
            <person name="Battey J.N."/>
            <person name="Ouadi S."/>
            <person name="Bovet L."/>
            <person name="Goepfert S."/>
            <person name="Bakaher N."/>
            <person name="Peitsch M.C."/>
            <person name="Ivanov N.V."/>
        </authorList>
    </citation>
    <scope>NUCLEOTIDE SEQUENCE [LARGE SCALE GENOMIC DNA]</scope>
</reference>
<proteinExistence type="predicted"/>
<dbReference type="PANTHER" id="PTHR33710:SF89">
    <property type="match status" value="1"/>
</dbReference>
<sequence>MEIKDFKEFMKDTRMNELQTVGRDYIWTNNHTYSRIDKGLVNASWMLTMPSLRIQIQRKKNRSFRFFNCISDHPQFIQHVEQVWNVDGAQERMQEVWNKLKRVKESIKGINTQHYQGVENRITEARKKLLAVQEEMSGRVQQPDLIEKEKTLKYELEKWSLIEESIYKQRSRVQWLILGDSNSAYFFAQMKNINNLNGIQALTNKGGIQLMLEKDIEAEIMEYYKKLLGSRAESIPAINPNVMKMGTTLSREQQLQLIQPVTKEEIWQH</sequence>
<name>A0A1U7VAN0_NICSY</name>
<dbReference type="PANTHER" id="PTHR33710">
    <property type="entry name" value="BNAC02G09200D PROTEIN"/>
    <property type="match status" value="1"/>
</dbReference>
<dbReference type="RefSeq" id="XP_009759334.1">
    <property type="nucleotide sequence ID" value="XM_009761032.1"/>
</dbReference>
<reference evidence="2" key="2">
    <citation type="submission" date="2025-08" db="UniProtKB">
        <authorList>
            <consortium name="RefSeq"/>
        </authorList>
    </citation>
    <scope>IDENTIFICATION</scope>
    <source>
        <tissue evidence="2">Leaf</tissue>
    </source>
</reference>
<protein>
    <submittedName>
        <fullName evidence="2">Uncharacterized protein LOC104211894</fullName>
    </submittedName>
</protein>
<dbReference type="eggNOG" id="KOG1075">
    <property type="taxonomic scope" value="Eukaryota"/>
</dbReference>
<dbReference type="AlphaFoldDB" id="A0A1U7VAN0"/>
<organism evidence="1 2">
    <name type="scientific">Nicotiana sylvestris</name>
    <name type="common">Wood tobacco</name>
    <name type="synonym">South American tobacco</name>
    <dbReference type="NCBI Taxonomy" id="4096"/>
    <lineage>
        <taxon>Eukaryota</taxon>
        <taxon>Viridiplantae</taxon>
        <taxon>Streptophyta</taxon>
        <taxon>Embryophyta</taxon>
        <taxon>Tracheophyta</taxon>
        <taxon>Spermatophyta</taxon>
        <taxon>Magnoliopsida</taxon>
        <taxon>eudicotyledons</taxon>
        <taxon>Gunneridae</taxon>
        <taxon>Pentapetalae</taxon>
        <taxon>asterids</taxon>
        <taxon>lamiids</taxon>
        <taxon>Solanales</taxon>
        <taxon>Solanaceae</taxon>
        <taxon>Nicotianoideae</taxon>
        <taxon>Nicotianeae</taxon>
        <taxon>Nicotiana</taxon>
    </lineage>
</organism>
<keyword evidence="1" id="KW-1185">Reference proteome</keyword>
<gene>
    <name evidence="2" type="primary">LOC104211894</name>
</gene>
<evidence type="ECO:0000313" key="2">
    <source>
        <dbReference type="RefSeq" id="XP_009759334.1"/>
    </source>
</evidence>
<dbReference type="Proteomes" id="UP000189701">
    <property type="component" value="Unplaced"/>
</dbReference>